<dbReference type="SUPFAM" id="SSF51735">
    <property type="entry name" value="NAD(P)-binding Rossmann-fold domains"/>
    <property type="match status" value="1"/>
</dbReference>
<reference evidence="1" key="1">
    <citation type="journal article" date="2014" name="Front. Microbiol.">
        <title>High frequency of phylogenetically diverse reductive dehalogenase-homologous genes in deep subseafloor sedimentary metagenomes.</title>
        <authorList>
            <person name="Kawai M."/>
            <person name="Futagami T."/>
            <person name="Toyoda A."/>
            <person name="Takaki Y."/>
            <person name="Nishi S."/>
            <person name="Hori S."/>
            <person name="Arai W."/>
            <person name="Tsubouchi T."/>
            <person name="Morono Y."/>
            <person name="Uchiyama I."/>
            <person name="Ito T."/>
            <person name="Fujiyama A."/>
            <person name="Inagaki F."/>
            <person name="Takami H."/>
        </authorList>
    </citation>
    <scope>NUCLEOTIDE SEQUENCE</scope>
    <source>
        <strain evidence="1">Expedition CK06-06</strain>
    </source>
</reference>
<sequence>MFGMGLKLLGEKKPGHDLRYAINFKKIMNELSWEPKTNIEDGLKHTVQWYLKNQDWLDHIINEDYLQYYEKMYKDR</sequence>
<name>X1G0J2_9ZZZZ</name>
<evidence type="ECO:0000313" key="1">
    <source>
        <dbReference type="EMBL" id="GAH35104.1"/>
    </source>
</evidence>
<protein>
    <recommendedName>
        <fullName evidence="2">NAD(P)-binding domain-containing protein</fullName>
    </recommendedName>
</protein>
<dbReference type="EMBL" id="BARU01009292">
    <property type="protein sequence ID" value="GAH35104.1"/>
    <property type="molecule type" value="Genomic_DNA"/>
</dbReference>
<organism evidence="1">
    <name type="scientific">marine sediment metagenome</name>
    <dbReference type="NCBI Taxonomy" id="412755"/>
    <lineage>
        <taxon>unclassified sequences</taxon>
        <taxon>metagenomes</taxon>
        <taxon>ecological metagenomes</taxon>
    </lineage>
</organism>
<dbReference type="Gene3D" id="3.90.25.10">
    <property type="entry name" value="UDP-galactose 4-epimerase, domain 1"/>
    <property type="match status" value="1"/>
</dbReference>
<gene>
    <name evidence="1" type="ORF">S03H2_17959</name>
</gene>
<dbReference type="Gene3D" id="3.40.50.720">
    <property type="entry name" value="NAD(P)-binding Rossmann-like Domain"/>
    <property type="match status" value="1"/>
</dbReference>
<dbReference type="InterPro" id="IPR036291">
    <property type="entry name" value="NAD(P)-bd_dom_sf"/>
</dbReference>
<dbReference type="AlphaFoldDB" id="X1G0J2"/>
<comment type="caution">
    <text evidence="1">The sequence shown here is derived from an EMBL/GenBank/DDBJ whole genome shotgun (WGS) entry which is preliminary data.</text>
</comment>
<proteinExistence type="predicted"/>
<accession>X1G0J2</accession>
<evidence type="ECO:0008006" key="2">
    <source>
        <dbReference type="Google" id="ProtNLM"/>
    </source>
</evidence>